<dbReference type="AlphaFoldDB" id="A0A1M5EAD5"/>
<feature type="compositionally biased region" description="Basic and acidic residues" evidence="1">
    <location>
        <begin position="497"/>
        <end position="524"/>
    </location>
</feature>
<evidence type="ECO:0000313" key="3">
    <source>
        <dbReference type="Proteomes" id="UP000184518"/>
    </source>
</evidence>
<feature type="compositionally biased region" description="Basic and acidic residues" evidence="1">
    <location>
        <begin position="468"/>
        <end position="477"/>
    </location>
</feature>
<proteinExistence type="predicted"/>
<evidence type="ECO:0000256" key="1">
    <source>
        <dbReference type="SAM" id="MobiDB-lite"/>
    </source>
</evidence>
<dbReference type="Proteomes" id="UP000184518">
    <property type="component" value="Unassembled WGS sequence"/>
</dbReference>
<feature type="compositionally biased region" description="Acidic residues" evidence="1">
    <location>
        <begin position="225"/>
        <end position="241"/>
    </location>
</feature>
<feature type="region of interest" description="Disordered" evidence="1">
    <location>
        <begin position="221"/>
        <end position="278"/>
    </location>
</feature>
<dbReference type="STRING" id="1416778.SAMN05443633_106153"/>
<feature type="region of interest" description="Disordered" evidence="1">
    <location>
        <begin position="367"/>
        <end position="426"/>
    </location>
</feature>
<evidence type="ECO:0008006" key="4">
    <source>
        <dbReference type="Google" id="ProtNLM"/>
    </source>
</evidence>
<dbReference type="RefSeq" id="WP_072958448.1">
    <property type="nucleotide sequence ID" value="NZ_FQUT01000006.1"/>
</dbReference>
<name>A0A1M5EAD5_9FLAO</name>
<feature type="region of interest" description="Disordered" evidence="1">
    <location>
        <begin position="494"/>
        <end position="526"/>
    </location>
</feature>
<gene>
    <name evidence="2" type="ORF">SAMN05443633_106153</name>
</gene>
<dbReference type="EMBL" id="FQUT01000006">
    <property type="protein sequence ID" value="SHF76198.1"/>
    <property type="molecule type" value="Genomic_DNA"/>
</dbReference>
<keyword evidence="3" id="KW-1185">Reference proteome</keyword>
<feature type="compositionally biased region" description="Basic and acidic residues" evidence="1">
    <location>
        <begin position="245"/>
        <end position="273"/>
    </location>
</feature>
<evidence type="ECO:0000313" key="2">
    <source>
        <dbReference type="EMBL" id="SHF76198.1"/>
    </source>
</evidence>
<dbReference type="OrthoDB" id="594666at2"/>
<organism evidence="2 3">
    <name type="scientific">Chryseobacterium arachidis</name>
    <dbReference type="NCBI Taxonomy" id="1416778"/>
    <lineage>
        <taxon>Bacteria</taxon>
        <taxon>Pseudomonadati</taxon>
        <taxon>Bacteroidota</taxon>
        <taxon>Flavobacteriia</taxon>
        <taxon>Flavobacteriales</taxon>
        <taxon>Weeksellaceae</taxon>
        <taxon>Chryseobacterium group</taxon>
        <taxon>Chryseobacterium</taxon>
    </lineage>
</organism>
<accession>A0A1M5EAD5</accession>
<feature type="region of interest" description="Disordered" evidence="1">
    <location>
        <begin position="468"/>
        <end position="487"/>
    </location>
</feature>
<feature type="compositionally biased region" description="Basic and acidic residues" evidence="1">
    <location>
        <begin position="367"/>
        <end position="409"/>
    </location>
</feature>
<sequence length="754" mass="86696">MNHRVLELLKAPKNIQSEDLDLLKEEINSFPYVQNIRALYLYGVNLYDKANYQKVLSTTAAYTTDKKILYQLINGKIQQRPKPDIQPETKKEKKIPAENPLTLLQKAKSSNFPIKREEARSIEAQPEILEQPKRDIIDRKEETRVLPTPQEEVKHVYVNGQRNRILFEGEEDFLNDDLAETIDLESTLESGSIVTQKVEKKEILPDNNENLQDEIAVEDSKITDTEIEEPVSENNIEEENTIPEFETKALDQTDFTPEKIISKDEIPLEKEEGIVEDDSQLSLHEVEPLLSEVEVQENETVEEVEKRELITIESDDLDKDESADFTPEKIINEDEISQGKEEEIVEDSSQLSFHEVEPLFAEAEIHESETVEETERIAEDLNNEKVADFTPEKIINEDEISSEKEKNVVQDETELSFHGTESFLPEVKIQPNNSEDTMAEVAQQNINKHENEMRRLIEEVEKKMKEKAASEAVKKEEEPENIGNDISFAETQSFEVRPSEVENKQELTEEKTPSETVDEIKESEAVETTEAILEWKPMSFESHLPDSMLDKPAVAETKNEEETVVASPEIVAVKIQEEIPADESIEEAKEEVPAMNVSFFGTDISKWNVTESEADNKGETPQEEIPEVVSENKSSVALDSNVPGFINTWQSWLKIDRTKEVEKEKEEIKTKAIEAFIENNPKISQLKDESSYVVKERNDDISHLMTETLANLYFEQKLYSKAIKAFQILIEKTPEKKEYYENRIQEIKDFRTKG</sequence>
<protein>
    <recommendedName>
        <fullName evidence="4">Tetratricopeptide repeat-containing protein</fullName>
    </recommendedName>
</protein>
<reference evidence="3" key="1">
    <citation type="submission" date="2016-11" db="EMBL/GenBank/DDBJ databases">
        <authorList>
            <person name="Varghese N."/>
            <person name="Submissions S."/>
        </authorList>
    </citation>
    <scope>NUCLEOTIDE SEQUENCE [LARGE SCALE GENOMIC DNA]</scope>
    <source>
        <strain evidence="3">DSM 27619</strain>
    </source>
</reference>